<keyword evidence="2" id="KW-0520">NAD</keyword>
<dbReference type="Pfam" id="PF01232">
    <property type="entry name" value="Mannitol_dh"/>
    <property type="match status" value="1"/>
</dbReference>
<proteinExistence type="predicted"/>
<dbReference type="InterPro" id="IPR013328">
    <property type="entry name" value="6PGD_dom2"/>
</dbReference>
<accession>A0ABY6D582</accession>
<dbReference type="Gene3D" id="3.40.50.720">
    <property type="entry name" value="NAD(P)-binding Rossmann-like Domain"/>
    <property type="match status" value="1"/>
</dbReference>
<evidence type="ECO:0000256" key="2">
    <source>
        <dbReference type="ARBA" id="ARBA00023027"/>
    </source>
</evidence>
<dbReference type="InterPro" id="IPR013131">
    <property type="entry name" value="Mannitol_DH_N"/>
</dbReference>
<keyword evidence="1" id="KW-0560">Oxidoreductase</keyword>
<gene>
    <name evidence="5" type="ORF">N7E81_09460</name>
</gene>
<organism evidence="5 6">
    <name type="scientific">Reichenbachiella carrageenanivorans</name>
    <dbReference type="NCBI Taxonomy" id="2979869"/>
    <lineage>
        <taxon>Bacteria</taxon>
        <taxon>Pseudomonadati</taxon>
        <taxon>Bacteroidota</taxon>
        <taxon>Cytophagia</taxon>
        <taxon>Cytophagales</taxon>
        <taxon>Reichenbachiellaceae</taxon>
        <taxon>Reichenbachiella</taxon>
    </lineage>
</organism>
<dbReference type="EMBL" id="CP106735">
    <property type="protein sequence ID" value="UXX81317.1"/>
    <property type="molecule type" value="Genomic_DNA"/>
</dbReference>
<dbReference type="Gene3D" id="1.10.1040.10">
    <property type="entry name" value="N-(1-d-carboxylethyl)-l-norvaline Dehydrogenase, domain 2"/>
    <property type="match status" value="1"/>
</dbReference>
<name>A0ABY6D582_9BACT</name>
<dbReference type="PRINTS" id="PR00084">
    <property type="entry name" value="MTLDHDRGNASE"/>
</dbReference>
<dbReference type="InterPro" id="IPR008927">
    <property type="entry name" value="6-PGluconate_DH-like_C_sf"/>
</dbReference>
<dbReference type="PANTHER" id="PTHR30524:SF0">
    <property type="entry name" value="ALTRONATE OXIDOREDUCTASE-RELATED"/>
    <property type="match status" value="1"/>
</dbReference>
<feature type="domain" description="Mannitol dehydrogenase N-terminal" evidence="3">
    <location>
        <begin position="17"/>
        <end position="253"/>
    </location>
</feature>
<dbReference type="Pfam" id="PF08125">
    <property type="entry name" value="Mannitol_dh_C"/>
    <property type="match status" value="1"/>
</dbReference>
<dbReference type="RefSeq" id="WP_263053041.1">
    <property type="nucleotide sequence ID" value="NZ_CP106735.1"/>
</dbReference>
<dbReference type="SUPFAM" id="SSF51735">
    <property type="entry name" value="NAD(P)-binding Rossmann-fold domains"/>
    <property type="match status" value="1"/>
</dbReference>
<sequence>MKALNRTTVPTTPLPIKILQFGEGNFLRAFADWMIDLMNENHGYNAGVAVVQPIAQGMTDMLRKQDNLYHHIYRGLQDGKATSQTRLISCIQTAISPFEARAEYDQLAISEDLEVVISNTTEAGIVYKADDQPSAGQLAETFPGKVTQLLWARYEHYSGDTSKGLKFIPVELIDKNGKKLKEAILNYASLWDLPAAFAEWVNTHNYFANTLVDRIVPGYPRDEVADIQAAIGFDDQLIVSSEVFHLWVIEGSKEIQAAFPADQCGLNVIYTKDLTPYRVRKVRILNGAHTSMVPVGLLNSLETVKETVEDEVVGAFVRQIIFDEIAPTIALPKAELEAYAEEVIERFRNPYIRHELKSISLNSISKYKVRVLPSLLDALAANGELPQGLVLALTHLIRLYLSSYEIQDDEGVKEYFKYLRQSTHSPEQIIQSILAKTEFWNRDLNQIAGLGELVTTQFEQLLDGATISDFLTTKA</sequence>
<protein>
    <submittedName>
        <fullName evidence="5">Tagaturonate reductase</fullName>
    </submittedName>
</protein>
<reference evidence="5" key="1">
    <citation type="submission" date="2022-10" db="EMBL/GenBank/DDBJ databases">
        <title>Comparative genomics and taxonomic characterization of three novel marine species of genus Reichenbachiella exhibiting antioxidant and polysaccharide degradation activities.</title>
        <authorList>
            <person name="Muhammad N."/>
            <person name="Lee Y.-J."/>
            <person name="Ko J."/>
            <person name="Kim S.-G."/>
        </authorList>
    </citation>
    <scope>NUCLEOTIDE SEQUENCE</scope>
    <source>
        <strain evidence="5">Wsw4-B4</strain>
    </source>
</reference>
<dbReference type="SUPFAM" id="SSF48179">
    <property type="entry name" value="6-phosphogluconate dehydrogenase C-terminal domain-like"/>
    <property type="match status" value="1"/>
</dbReference>
<evidence type="ECO:0000259" key="4">
    <source>
        <dbReference type="Pfam" id="PF08125"/>
    </source>
</evidence>
<dbReference type="InterPro" id="IPR036291">
    <property type="entry name" value="NAD(P)-bd_dom_sf"/>
</dbReference>
<evidence type="ECO:0000259" key="3">
    <source>
        <dbReference type="Pfam" id="PF01232"/>
    </source>
</evidence>
<dbReference type="PANTHER" id="PTHR30524">
    <property type="entry name" value="MANNITOL-1-PHOSPHATE 5-DEHYDROGENASE"/>
    <property type="match status" value="1"/>
</dbReference>
<evidence type="ECO:0000313" key="6">
    <source>
        <dbReference type="Proteomes" id="UP001062165"/>
    </source>
</evidence>
<dbReference type="InterPro" id="IPR000669">
    <property type="entry name" value="Mannitol_DH"/>
</dbReference>
<dbReference type="Proteomes" id="UP001062165">
    <property type="component" value="Chromosome"/>
</dbReference>
<feature type="domain" description="Mannitol dehydrogenase C-terminal" evidence="4">
    <location>
        <begin position="273"/>
        <end position="461"/>
    </location>
</feature>
<keyword evidence="6" id="KW-1185">Reference proteome</keyword>
<dbReference type="InterPro" id="IPR013118">
    <property type="entry name" value="Mannitol_DH_C"/>
</dbReference>
<dbReference type="NCBIfam" id="NF002969">
    <property type="entry name" value="PRK03643.1"/>
    <property type="match status" value="1"/>
</dbReference>
<evidence type="ECO:0000313" key="5">
    <source>
        <dbReference type="EMBL" id="UXX81317.1"/>
    </source>
</evidence>
<evidence type="ECO:0000256" key="1">
    <source>
        <dbReference type="ARBA" id="ARBA00023002"/>
    </source>
</evidence>